<name>A0A366WYR9_9RHOB</name>
<dbReference type="PROSITE" id="PS00455">
    <property type="entry name" value="AMP_BINDING"/>
    <property type="match status" value="1"/>
</dbReference>
<dbReference type="GO" id="GO:0005524">
    <property type="term" value="F:ATP binding"/>
    <property type="evidence" value="ECO:0007669"/>
    <property type="project" value="UniProtKB-KW"/>
</dbReference>
<dbReference type="EMBL" id="QOCE01000033">
    <property type="protein sequence ID" value="RBW53901.1"/>
    <property type="molecule type" value="Genomic_DNA"/>
</dbReference>
<dbReference type="RefSeq" id="WP_113823841.1">
    <property type="nucleotide sequence ID" value="NZ_QOCE01000033.1"/>
</dbReference>
<dbReference type="Gene3D" id="3.40.50.12780">
    <property type="entry name" value="N-terminal domain of ligase-like"/>
    <property type="match status" value="1"/>
</dbReference>
<keyword evidence="1" id="KW-0547">Nucleotide-binding</keyword>
<evidence type="ECO:0000256" key="2">
    <source>
        <dbReference type="ARBA" id="ARBA00022840"/>
    </source>
</evidence>
<dbReference type="PANTHER" id="PTHR43272:SF33">
    <property type="entry name" value="AMP-BINDING DOMAIN-CONTAINING PROTEIN-RELATED"/>
    <property type="match status" value="1"/>
</dbReference>
<evidence type="ECO:0000259" key="3">
    <source>
        <dbReference type="Pfam" id="PF00501"/>
    </source>
</evidence>
<evidence type="ECO:0000313" key="5">
    <source>
        <dbReference type="Proteomes" id="UP000252706"/>
    </source>
</evidence>
<sequence length="594" mass="64311">MDYVRHNVLREDGPKGEIFLRSGYEASAPVSKTTDWLHRWASERLNTVFLAERSGPGWREVRYGEALERVRALAAGLVARGMGPDTRILILSGNGIDHGLLTLAAQYVGVPTVPVAEPYSLVPDAQVQLKYILGLIEPTMVFAEDGAKFASALALDEMQGREIVVSWNAAPGMTQLLDLTKERAEIDPVVAKVGPETVAKILMTSGSTSNPKGVLTTQRMMCTNQAMYGDALPALTARPPVIVDWLPWNHVFGGSFSFNQILAFGGSLYIDGGKPAPALIGQTIENLKMVPSNLAYNVPVGFALLRDAMREDAELRAKFFADLDLIFYAGASLPRDVWDDLRAMCLAERGDLPLVTTCWGLTETAPACIFQHEPLEEPGVVGVPLTGTVVKLVPEDLPRFEVRVKGPNVFSGYYKDLEKTADAFDGEGYFCTGDAMTLVDPDDMSKGLRFDGRISEDFKLSTGIWVRAASLRLEILVALASLAADVVVTGADRDEVGVLIFPTPAVTEELTADDGILLPEEFETEIASRLAKLSAGKGSSARISRAIILAEPPSMAEGEITAKGNLNFRKLLSRRADILTRLYAGAATGIIIVR</sequence>
<evidence type="ECO:0000256" key="1">
    <source>
        <dbReference type="ARBA" id="ARBA00022741"/>
    </source>
</evidence>
<dbReference type="GO" id="GO:0016020">
    <property type="term" value="C:membrane"/>
    <property type="evidence" value="ECO:0007669"/>
    <property type="project" value="TreeGrafter"/>
</dbReference>
<dbReference type="OrthoDB" id="9803968at2"/>
<dbReference type="PANTHER" id="PTHR43272">
    <property type="entry name" value="LONG-CHAIN-FATTY-ACID--COA LIGASE"/>
    <property type="match status" value="1"/>
</dbReference>
<dbReference type="SUPFAM" id="SSF56801">
    <property type="entry name" value="Acetyl-CoA synthetase-like"/>
    <property type="match status" value="1"/>
</dbReference>
<dbReference type="InterPro" id="IPR042099">
    <property type="entry name" value="ANL_N_sf"/>
</dbReference>
<accession>A0A366WYR9</accession>
<keyword evidence="2" id="KW-0067">ATP-binding</keyword>
<dbReference type="Proteomes" id="UP000252706">
    <property type="component" value="Unassembled WGS sequence"/>
</dbReference>
<proteinExistence type="predicted"/>
<protein>
    <submittedName>
        <fullName evidence="4">Feruloyl-CoA synthetase</fullName>
    </submittedName>
</protein>
<comment type="caution">
    <text evidence="4">The sequence shown here is derived from an EMBL/GenBank/DDBJ whole genome shotgun (WGS) entry which is preliminary data.</text>
</comment>
<dbReference type="Pfam" id="PF00501">
    <property type="entry name" value="AMP-binding"/>
    <property type="match status" value="1"/>
</dbReference>
<gene>
    <name evidence="4" type="ORF">DS909_12725</name>
</gene>
<feature type="domain" description="AMP-dependent synthetase/ligase" evidence="3">
    <location>
        <begin position="39"/>
        <end position="414"/>
    </location>
</feature>
<dbReference type="InterPro" id="IPR000873">
    <property type="entry name" value="AMP-dep_synth/lig_dom"/>
</dbReference>
<organism evidence="4 5">
    <name type="scientific">Phaeobacter gallaeciensis</name>
    <dbReference type="NCBI Taxonomy" id="60890"/>
    <lineage>
        <taxon>Bacteria</taxon>
        <taxon>Pseudomonadati</taxon>
        <taxon>Pseudomonadota</taxon>
        <taxon>Alphaproteobacteria</taxon>
        <taxon>Rhodobacterales</taxon>
        <taxon>Roseobacteraceae</taxon>
        <taxon>Phaeobacter</taxon>
    </lineage>
</organism>
<dbReference type="AlphaFoldDB" id="A0A366WYR9"/>
<dbReference type="InterPro" id="IPR020845">
    <property type="entry name" value="AMP-binding_CS"/>
</dbReference>
<reference evidence="4 5" key="1">
    <citation type="submission" date="2018-07" db="EMBL/GenBank/DDBJ databases">
        <title>Modular assembly of carbohydrate-degrading microbial communities in the ocean.</title>
        <authorList>
            <person name="Enke T.N."/>
            <person name="Datta M.S."/>
            <person name="Schwartzman J.A."/>
            <person name="Cermak N."/>
            <person name="Schmitz D.A."/>
            <person name="Barrere J."/>
            <person name="Cordero O.X."/>
        </authorList>
    </citation>
    <scope>NUCLEOTIDE SEQUENCE [LARGE SCALE GENOMIC DNA]</scope>
    <source>
        <strain evidence="4 5">C3M10</strain>
    </source>
</reference>
<dbReference type="Pfam" id="PF23562">
    <property type="entry name" value="AMP-binding_C_3"/>
    <property type="match status" value="1"/>
</dbReference>
<dbReference type="GO" id="GO:0004467">
    <property type="term" value="F:long-chain fatty acid-CoA ligase activity"/>
    <property type="evidence" value="ECO:0007669"/>
    <property type="project" value="TreeGrafter"/>
</dbReference>
<evidence type="ECO:0000313" key="4">
    <source>
        <dbReference type="EMBL" id="RBW53901.1"/>
    </source>
</evidence>